<dbReference type="PANTHER" id="PTHR30203">
    <property type="entry name" value="OUTER MEMBRANE CATION EFFLUX PROTEIN"/>
    <property type="match status" value="1"/>
</dbReference>
<keyword evidence="2" id="KW-0564">Palmitate</keyword>
<name>A0A8I1MXF7_THIA3</name>
<proteinExistence type="inferred from homology"/>
<evidence type="ECO:0000313" key="3">
    <source>
        <dbReference type="EMBL" id="MBN8744124.1"/>
    </source>
</evidence>
<dbReference type="RefSeq" id="WP_276729562.1">
    <property type="nucleotide sequence ID" value="NZ_JAFKMR010000015.1"/>
</dbReference>
<dbReference type="NCBIfam" id="TIGR01845">
    <property type="entry name" value="outer_NodT"/>
    <property type="match status" value="1"/>
</dbReference>
<keyword evidence="2" id="KW-1134">Transmembrane beta strand</keyword>
<dbReference type="Gene3D" id="1.20.1600.10">
    <property type="entry name" value="Outer membrane efflux proteins (OEP)"/>
    <property type="match status" value="1"/>
</dbReference>
<dbReference type="GO" id="GO:0015562">
    <property type="term" value="F:efflux transmembrane transporter activity"/>
    <property type="evidence" value="ECO:0007669"/>
    <property type="project" value="InterPro"/>
</dbReference>
<dbReference type="Gene3D" id="2.20.200.10">
    <property type="entry name" value="Outer membrane efflux proteins (OEP)"/>
    <property type="match status" value="1"/>
</dbReference>
<comment type="similarity">
    <text evidence="1 2">Belongs to the outer membrane factor (OMF) (TC 1.B.17) family.</text>
</comment>
<dbReference type="GO" id="GO:0005886">
    <property type="term" value="C:plasma membrane"/>
    <property type="evidence" value="ECO:0007669"/>
    <property type="project" value="UniProtKB-SubCell"/>
</dbReference>
<gene>
    <name evidence="3" type="ORF">J0I24_07410</name>
</gene>
<evidence type="ECO:0000313" key="4">
    <source>
        <dbReference type="Proteomes" id="UP000664800"/>
    </source>
</evidence>
<dbReference type="Pfam" id="PF02321">
    <property type="entry name" value="OEP"/>
    <property type="match status" value="2"/>
</dbReference>
<comment type="caution">
    <text evidence="3">The sequence shown here is derived from an EMBL/GenBank/DDBJ whole genome shotgun (WGS) entry which is preliminary data.</text>
</comment>
<dbReference type="EMBL" id="JAFKMR010000015">
    <property type="protein sequence ID" value="MBN8744124.1"/>
    <property type="molecule type" value="Genomic_DNA"/>
</dbReference>
<dbReference type="InterPro" id="IPR003423">
    <property type="entry name" value="OMP_efflux"/>
</dbReference>
<dbReference type="AlphaFoldDB" id="A0A8I1MXF7"/>
<organism evidence="3 4">
    <name type="scientific">Thiomonas arsenitoxydans (strain DSM 22701 / CIP 110005 / 3As)</name>
    <dbReference type="NCBI Taxonomy" id="426114"/>
    <lineage>
        <taxon>Bacteria</taxon>
        <taxon>Pseudomonadati</taxon>
        <taxon>Pseudomonadota</taxon>
        <taxon>Betaproteobacteria</taxon>
        <taxon>Burkholderiales</taxon>
        <taxon>Thiomonas</taxon>
    </lineage>
</organism>
<accession>A0A8I1MXF7</accession>
<evidence type="ECO:0000256" key="1">
    <source>
        <dbReference type="ARBA" id="ARBA00007613"/>
    </source>
</evidence>
<evidence type="ECO:0000256" key="2">
    <source>
        <dbReference type="RuleBase" id="RU362097"/>
    </source>
</evidence>
<reference evidence="3" key="1">
    <citation type="submission" date="2021-02" db="EMBL/GenBank/DDBJ databases">
        <title>Thiocyanate and organic carbon inputs drive convergent selection for specific autotrophic Afipia and Thiobacillus strains within complex microbiomes.</title>
        <authorList>
            <person name="Huddy R.J."/>
            <person name="Sachdeva R."/>
            <person name="Kadzinga F."/>
            <person name="Kantor R.S."/>
            <person name="Harrison S.T.L."/>
            <person name="Banfield J.F."/>
        </authorList>
    </citation>
    <scope>NUCLEOTIDE SEQUENCE</scope>
    <source>
        <strain evidence="3">SCN18_13_7_16_R3_B_64_19</strain>
    </source>
</reference>
<dbReference type="SUPFAM" id="SSF56954">
    <property type="entry name" value="Outer membrane efflux proteins (OEP)"/>
    <property type="match status" value="1"/>
</dbReference>
<keyword evidence="2" id="KW-0812">Transmembrane</keyword>
<keyword evidence="2" id="KW-0449">Lipoprotein</keyword>
<comment type="subcellular location">
    <subcellularLocation>
        <location evidence="2">Cell membrane</location>
        <topology evidence="2">Lipid-anchor</topology>
    </subcellularLocation>
</comment>
<dbReference type="PANTHER" id="PTHR30203:SF33">
    <property type="entry name" value="BLR4455 PROTEIN"/>
    <property type="match status" value="1"/>
</dbReference>
<keyword evidence="2" id="KW-0472">Membrane</keyword>
<dbReference type="Proteomes" id="UP000664800">
    <property type="component" value="Unassembled WGS sequence"/>
</dbReference>
<sequence>MQNLPATPRVLWIALGAALLGGCTTVGPDFHTPKAPSVQQYTRHALPAQTASAPGTLGGAQRFQTVERIAPDWWRVYGSSRLDSLVDAAQRSSPTLAAAEATLRQAQQTYQAQAGSTLYPTVNGKLGANRNQTNAASVGQSSSATNIFNLYNASIAVNYNFDLFGGNRRALEALAAQADYQQYQLQGAKLTLAANVVTAAFTQAQLGAQIDATETILKAQQNQLDIARKRFALGAAARTDVLTLETQVEQTRASVPPLRNKLEQTDHLLAVLLGQAPGAADIPRFTLADFTLPQTLPVVVPSALVQQRPDIQASQALLHAATAQYGVAVSNLYPQINLSASLGTQALTMGALFGPGSAVWSLAGSLAQPLFNAGLKAGANAAEASLQAAGANYQQTVLQALRNVADALRALDNDAQTLQAQAAADTAAQESLKLVDQQYLLGAASYLQLLTAQQQAQQTRIGLISAQAQRLADSAALYQAMGGGVLDEQSAPVAAASASK</sequence>
<dbReference type="InterPro" id="IPR010131">
    <property type="entry name" value="MdtP/NodT-like"/>
</dbReference>
<protein>
    <submittedName>
        <fullName evidence="3">Efflux transporter outer membrane subunit</fullName>
    </submittedName>
</protein>